<keyword evidence="2" id="KW-0812">Transmembrane</keyword>
<dbReference type="Proteomes" id="UP000261166">
    <property type="component" value="Unassembled WGS sequence"/>
</dbReference>
<gene>
    <name evidence="3" type="ORF">DWY69_16040</name>
</gene>
<feature type="region of interest" description="Disordered" evidence="1">
    <location>
        <begin position="382"/>
        <end position="401"/>
    </location>
</feature>
<evidence type="ECO:0000313" key="4">
    <source>
        <dbReference type="Proteomes" id="UP000261166"/>
    </source>
</evidence>
<protein>
    <submittedName>
        <fullName evidence="3">Uncharacterized protein</fullName>
    </submittedName>
</protein>
<feature type="compositionally biased region" description="Basic residues" evidence="1">
    <location>
        <begin position="391"/>
        <end position="401"/>
    </location>
</feature>
<dbReference type="OrthoDB" id="2063527at2"/>
<comment type="caution">
    <text evidence="3">The sequence shown here is derived from an EMBL/GenBank/DDBJ whole genome shotgun (WGS) entry which is preliminary data.</text>
</comment>
<proteinExistence type="predicted"/>
<feature type="transmembrane region" description="Helical" evidence="2">
    <location>
        <begin position="85"/>
        <end position="106"/>
    </location>
</feature>
<dbReference type="RefSeq" id="WP_025489037.1">
    <property type="nucleotide sequence ID" value="NZ_QVLU01000014.1"/>
</dbReference>
<dbReference type="EMBL" id="QVLU01000014">
    <property type="protein sequence ID" value="RGE70723.1"/>
    <property type="molecule type" value="Genomic_DNA"/>
</dbReference>
<feature type="transmembrane region" description="Helical" evidence="2">
    <location>
        <begin position="54"/>
        <end position="73"/>
    </location>
</feature>
<feature type="transmembrane region" description="Helical" evidence="2">
    <location>
        <begin position="199"/>
        <end position="217"/>
    </location>
</feature>
<accession>A0A3E3IUN0</accession>
<keyword evidence="2" id="KW-1133">Transmembrane helix</keyword>
<sequence>MEKRKLSGKTILKLVGALLALTYLGFYFYVGITGKLPYMHETVHIMRYGERKKWVAGGMTAAMILGICINSALNDLNLKRIRKESFLPLFFTMIFPIILLLLLEAFLDNGWLGIGIYASVAIFMCATAWIPLILRKWITHLLLRDKPMSGKQQVQIIEWIHFHPLKKLLIFGLWGFGVVLVLRGIWVTAIGKIEMDGELFLFLLGTAVLVVALFQKMRRYICAPYRNIPVLNQILSKKQLEQLLDGEHFEPIEFEDEGMKKYLEIYRSQNWMLIGGKLLSKKLALWVTMNRSGNDASLKVLYLNGMTAKAKVNLDIRGDRYKEFTVVLKELIGYEGTLKLDEKEEQLAQKFASFFPEQTSEQDRVAAFLSQDVTEIRQDYIQTFSPLPDPRKKKRSRRERE</sequence>
<name>A0A3E3IUN0_9FIRM</name>
<evidence type="ECO:0000256" key="2">
    <source>
        <dbReference type="SAM" id="Phobius"/>
    </source>
</evidence>
<dbReference type="AlphaFoldDB" id="A0A3E3IUN0"/>
<feature type="transmembrane region" description="Helical" evidence="2">
    <location>
        <begin position="112"/>
        <end position="134"/>
    </location>
</feature>
<keyword evidence="2" id="KW-0472">Membrane</keyword>
<organism evidence="3 4">
    <name type="scientific">Eisenbergiella massiliensis</name>
    <dbReference type="NCBI Taxonomy" id="1720294"/>
    <lineage>
        <taxon>Bacteria</taxon>
        <taxon>Bacillati</taxon>
        <taxon>Bacillota</taxon>
        <taxon>Clostridia</taxon>
        <taxon>Lachnospirales</taxon>
        <taxon>Lachnospiraceae</taxon>
        <taxon>Eisenbergiella</taxon>
    </lineage>
</organism>
<feature type="transmembrane region" description="Helical" evidence="2">
    <location>
        <begin position="12"/>
        <end position="34"/>
    </location>
</feature>
<reference evidence="3 4" key="1">
    <citation type="submission" date="2018-08" db="EMBL/GenBank/DDBJ databases">
        <title>A genome reference for cultivated species of the human gut microbiota.</title>
        <authorList>
            <person name="Zou Y."/>
            <person name="Xue W."/>
            <person name="Luo G."/>
        </authorList>
    </citation>
    <scope>NUCLEOTIDE SEQUENCE [LARGE SCALE GENOMIC DNA]</scope>
    <source>
        <strain evidence="3 4">AF26-4BH</strain>
    </source>
</reference>
<evidence type="ECO:0000256" key="1">
    <source>
        <dbReference type="SAM" id="MobiDB-lite"/>
    </source>
</evidence>
<feature type="transmembrane region" description="Helical" evidence="2">
    <location>
        <begin position="168"/>
        <end position="187"/>
    </location>
</feature>
<evidence type="ECO:0000313" key="3">
    <source>
        <dbReference type="EMBL" id="RGE70723.1"/>
    </source>
</evidence>